<dbReference type="HOGENOM" id="CLU_023088_0_0_10"/>
<dbReference type="STRING" id="679937.Bcop_1374"/>
<organism evidence="1 2">
    <name type="scientific">Bacteroides coprosuis DSM 18011</name>
    <dbReference type="NCBI Taxonomy" id="679937"/>
    <lineage>
        <taxon>Bacteria</taxon>
        <taxon>Pseudomonadati</taxon>
        <taxon>Bacteroidota</taxon>
        <taxon>Bacteroidia</taxon>
        <taxon>Bacteroidales</taxon>
        <taxon>Bacteroidaceae</taxon>
        <taxon>Bacteroides</taxon>
    </lineage>
</organism>
<accession>F3ZPB3</accession>
<reference evidence="1 2" key="1">
    <citation type="journal article" date="2011" name="Stand. Genomic Sci.">
        <title>Non-contiguous finished genome sequence of Bacteroides coprosuis type strain (PC139).</title>
        <authorList>
            <person name="Land M."/>
            <person name="Held B."/>
            <person name="Gronow S."/>
            <person name="Abt B."/>
            <person name="Lucas S."/>
            <person name="Del Rio T.G."/>
            <person name="Nolan M."/>
            <person name="Tice H."/>
            <person name="Cheng J.F."/>
            <person name="Pitluck S."/>
            <person name="Liolios K."/>
            <person name="Pagani I."/>
            <person name="Ivanova N."/>
            <person name="Mavromatis K."/>
            <person name="Mikhailova N."/>
            <person name="Pati A."/>
            <person name="Tapia R."/>
            <person name="Han C."/>
            <person name="Goodwin L."/>
            <person name="Chen A."/>
            <person name="Palaniappan K."/>
            <person name="Hauser L."/>
            <person name="Brambilla E.M."/>
            <person name="Rohde M."/>
            <person name="Goker M."/>
            <person name="Detter J.C."/>
            <person name="Woyke T."/>
            <person name="Bristow J."/>
            <person name="Eisen J.A."/>
            <person name="Markowitz V."/>
            <person name="Hugenholtz P."/>
            <person name="Kyrpides N.C."/>
            <person name="Klenk H.P."/>
            <person name="Lapidus A."/>
        </authorList>
    </citation>
    <scope>NUCLEOTIDE SEQUENCE</scope>
    <source>
        <strain evidence="1 2">DSM 18011</strain>
    </source>
</reference>
<keyword evidence="2" id="KW-1185">Reference proteome</keyword>
<proteinExistence type="predicted"/>
<gene>
    <name evidence="1" type="ORF">Bcop_1374</name>
</gene>
<sequence>MRKTESILDDLNNLVRSKGYIYALCMLILEEFHYDIEHLHDVNYKDHLGIQEVSLLVGFLLHKPIDFSYPTHPSYLLRLKKASIELMKELEQSLIRDNQETIKQSLQKGSASREAEVKQLNFFVKEGSIVEPIIYSGNGTRLYPYDTLLKAKYENDEDWLAHNCGFTITQAIKIINRIQDKLHKNFKHFYSFMMKGKRNRTEDFNVGPDAWQYDFYPYLDLFNEIDSETKQTDISQMSEKNWEAFYKNILNLFVLHRDDFGQEDFVEAFLQKFTTDQVAEYNTQFNSVGDFNYFRTRPILLLEPNGKRYFIPLSFMLYAILYEAPTEWMVEDKAYRSTIMDHTAEFGNNLTCHLLSNIYYPEQMLRNVTVKCEDGNTQKIDILCVINNKALCVQVRSDRITEISRYDNNREVLLEFKRAIQEIYNTGLNHRKSLLNCNSELFDQEGNPIILSQPIDEVFLMGVTTKNYPTITHQAHLFLRKKEDDPFPVFTTIFELEILLHYMKNPFLLLYYLRQRSKLTNYFIATEEMAYLGYHLCHKLQTIPDTNEVFIDNIYAQYIDQNYYPFKFGVDKWIDESKDPIKNRWHNPWFERICKQIKRSQDPDKIDILFHLFDIRPMSVDRIVSRMRDLKEEVKKDKEISYTSAYISTEKLGLSYFVAPSESIVELSTKLNDYCNLHKYMHQAQYWIGLGNFAFSNRPYDLLIYRKDPWVQDKKMSKEVKKRRFSLDRDQNK</sequence>
<protein>
    <submittedName>
        <fullName evidence="1">Uncharacterized protein</fullName>
    </submittedName>
</protein>
<dbReference type="Proteomes" id="UP000018439">
    <property type="component" value="Chromosome"/>
</dbReference>
<dbReference type="eggNOG" id="COG3012">
    <property type="taxonomic scope" value="Bacteria"/>
</dbReference>
<evidence type="ECO:0000313" key="1">
    <source>
        <dbReference type="EMBL" id="EGJ71570.1"/>
    </source>
</evidence>
<dbReference type="EMBL" id="CM001167">
    <property type="protein sequence ID" value="EGJ71570.1"/>
    <property type="molecule type" value="Genomic_DNA"/>
</dbReference>
<name>F3ZPB3_9BACE</name>
<dbReference type="AlphaFoldDB" id="F3ZPB3"/>
<evidence type="ECO:0000313" key="2">
    <source>
        <dbReference type="Proteomes" id="UP000018439"/>
    </source>
</evidence>
<dbReference type="OrthoDB" id="570299at2"/>